<evidence type="ECO:0000313" key="3">
    <source>
        <dbReference type="Proteomes" id="UP001519460"/>
    </source>
</evidence>
<proteinExistence type="predicted"/>
<keyword evidence="3" id="KW-1185">Reference proteome</keyword>
<feature type="region of interest" description="Disordered" evidence="1">
    <location>
        <begin position="1"/>
        <end position="34"/>
    </location>
</feature>
<reference evidence="2 3" key="1">
    <citation type="journal article" date="2023" name="Sci. Data">
        <title>Genome assembly of the Korean intertidal mud-creeper Batillaria attramentaria.</title>
        <authorList>
            <person name="Patra A.K."/>
            <person name="Ho P.T."/>
            <person name="Jun S."/>
            <person name="Lee S.J."/>
            <person name="Kim Y."/>
            <person name="Won Y.J."/>
        </authorList>
    </citation>
    <scope>NUCLEOTIDE SEQUENCE [LARGE SCALE GENOMIC DNA]</scope>
    <source>
        <strain evidence="2">Wonlab-2016</strain>
    </source>
</reference>
<sequence length="123" mass="14197">MSRDTHRNGISRLRHPSPPQPPPSLPASPSVVAEKTEEFWERDPSGVWNRLEVLSSRREAPDRGNGRSGRSLLRQATYIRQWWCFCSAAYFSVKCREVYVHFISPVSYQCLVSHVSKRAEERP</sequence>
<gene>
    <name evidence="2" type="ORF">BaRGS_00012089</name>
</gene>
<name>A0ABD0LAX7_9CAEN</name>
<dbReference type="Proteomes" id="UP001519460">
    <property type="component" value="Unassembled WGS sequence"/>
</dbReference>
<comment type="caution">
    <text evidence="2">The sequence shown here is derived from an EMBL/GenBank/DDBJ whole genome shotgun (WGS) entry which is preliminary data.</text>
</comment>
<evidence type="ECO:0000256" key="1">
    <source>
        <dbReference type="SAM" id="MobiDB-lite"/>
    </source>
</evidence>
<protein>
    <submittedName>
        <fullName evidence="2">Uncharacterized protein</fullName>
    </submittedName>
</protein>
<accession>A0ABD0LAX7</accession>
<evidence type="ECO:0000313" key="2">
    <source>
        <dbReference type="EMBL" id="KAK7496682.1"/>
    </source>
</evidence>
<organism evidence="2 3">
    <name type="scientific">Batillaria attramentaria</name>
    <dbReference type="NCBI Taxonomy" id="370345"/>
    <lineage>
        <taxon>Eukaryota</taxon>
        <taxon>Metazoa</taxon>
        <taxon>Spiralia</taxon>
        <taxon>Lophotrochozoa</taxon>
        <taxon>Mollusca</taxon>
        <taxon>Gastropoda</taxon>
        <taxon>Caenogastropoda</taxon>
        <taxon>Sorbeoconcha</taxon>
        <taxon>Cerithioidea</taxon>
        <taxon>Batillariidae</taxon>
        <taxon>Batillaria</taxon>
    </lineage>
</organism>
<dbReference type="AlphaFoldDB" id="A0ABD0LAX7"/>
<feature type="compositionally biased region" description="Pro residues" evidence="1">
    <location>
        <begin position="16"/>
        <end position="26"/>
    </location>
</feature>
<dbReference type="EMBL" id="JACVVK020000065">
    <property type="protein sequence ID" value="KAK7496682.1"/>
    <property type="molecule type" value="Genomic_DNA"/>
</dbReference>